<dbReference type="AlphaFoldDB" id="A0A506UCY7"/>
<dbReference type="Gene3D" id="1.10.8.80">
    <property type="entry name" value="Magnesium chelatase subunit I, C-Terminal domain"/>
    <property type="match status" value="1"/>
</dbReference>
<protein>
    <submittedName>
        <fullName evidence="3">Magnesium chelatase subunit D</fullName>
    </submittedName>
</protein>
<accession>A0A506UCY7</accession>
<dbReference type="NCBIfam" id="NF009943">
    <property type="entry name" value="PRK13406.1"/>
    <property type="match status" value="1"/>
</dbReference>
<gene>
    <name evidence="3" type="ORF">FJU11_07135</name>
</gene>
<feature type="domain" description="VWFA" evidence="2">
    <location>
        <begin position="424"/>
        <end position="603"/>
    </location>
</feature>
<feature type="region of interest" description="Disordered" evidence="1">
    <location>
        <begin position="254"/>
        <end position="296"/>
    </location>
</feature>
<dbReference type="SMART" id="SM00327">
    <property type="entry name" value="VWA"/>
    <property type="match status" value="1"/>
</dbReference>
<evidence type="ECO:0000313" key="3">
    <source>
        <dbReference type="EMBL" id="TPW29607.1"/>
    </source>
</evidence>
<feature type="compositionally biased region" description="Basic residues" evidence="1">
    <location>
        <begin position="352"/>
        <end position="361"/>
    </location>
</feature>
<evidence type="ECO:0000313" key="4">
    <source>
        <dbReference type="Proteomes" id="UP000320314"/>
    </source>
</evidence>
<keyword evidence="4" id="KW-1185">Reference proteome</keyword>
<dbReference type="InterPro" id="IPR027417">
    <property type="entry name" value="P-loop_NTPase"/>
</dbReference>
<dbReference type="EMBL" id="VHLH01000010">
    <property type="protein sequence ID" value="TPW29607.1"/>
    <property type="molecule type" value="Genomic_DNA"/>
</dbReference>
<dbReference type="Gene3D" id="3.40.50.410">
    <property type="entry name" value="von Willebrand factor, type A domain"/>
    <property type="match status" value="1"/>
</dbReference>
<evidence type="ECO:0000256" key="1">
    <source>
        <dbReference type="SAM" id="MobiDB-lite"/>
    </source>
</evidence>
<proteinExistence type="predicted"/>
<feature type="compositionally biased region" description="Basic and acidic residues" evidence="1">
    <location>
        <begin position="260"/>
        <end position="296"/>
    </location>
</feature>
<dbReference type="SUPFAM" id="SSF53300">
    <property type="entry name" value="vWA-like"/>
    <property type="match status" value="1"/>
</dbReference>
<dbReference type="Proteomes" id="UP000320314">
    <property type="component" value="Unassembled WGS sequence"/>
</dbReference>
<dbReference type="PROSITE" id="PS50234">
    <property type="entry name" value="VWFA"/>
    <property type="match status" value="1"/>
</dbReference>
<evidence type="ECO:0000259" key="2">
    <source>
        <dbReference type="PROSITE" id="PS50234"/>
    </source>
</evidence>
<name>A0A506UCY7_9HYPH</name>
<sequence>MSATTDDNAHDGPPPVAGDALAIFLADPPRTGLHLRARHGPTRAAFLAALSAWGTQNGRPIVRVPAAASESALLGGLDTAATLATDRAVFTQGLLARADGGVLVVASAERMTPVAAGHIAAAIDAGTIAIERDGLSETRPARFALVLLDEGADAEEAPPDALTVRCAIRLDLPENGKAPSFDPAPVSASAANAIAVDDRTIREIADLADGFGIADPRRLLQALAVARLSAVRRGHPSIEEDDVAMAVRLVLGPRASRMPHSGERDDAERPNGNDAEDGRTEPRTESDREPDGASFADRREENDAARAHNQMSQLTEILVEAARSALPDALAEAVPKLGSGGRSHGTIDARRKPQRTPRHGRPLPARQGRPGSDARLDLIATLRAAAPWQTIRRRERAKEEARDRILVRPSDFRVRRFRATPRSTIIFVVDASGSAALERLAEAKGAVEHLLAGSYRRRDRVALVTFRGERAELALSPTRSLASARRMLAGLPGGGGTPLAAALEAAYDLARRIEREDETPSIVLLTDGRANIARDGTTGRKRAVADAETVARVIRSGGITAALVDISARPRPEGRSIAAAMGARYLPLPHAGARAISRAVETLRTGESETA</sequence>
<dbReference type="InterPro" id="IPR041628">
    <property type="entry name" value="ChlI/MoxR_AAA_lid"/>
</dbReference>
<dbReference type="InterPro" id="IPR036465">
    <property type="entry name" value="vWFA_dom_sf"/>
</dbReference>
<dbReference type="Gene3D" id="3.40.50.300">
    <property type="entry name" value="P-loop containing nucleotide triphosphate hydrolases"/>
    <property type="match status" value="1"/>
</dbReference>
<dbReference type="RefSeq" id="WP_141166350.1">
    <property type="nucleotide sequence ID" value="NZ_VHLH01000010.1"/>
</dbReference>
<organism evidence="3 4">
    <name type="scientific">Pararhizobium mangrovi</name>
    <dbReference type="NCBI Taxonomy" id="2590452"/>
    <lineage>
        <taxon>Bacteria</taxon>
        <taxon>Pseudomonadati</taxon>
        <taxon>Pseudomonadota</taxon>
        <taxon>Alphaproteobacteria</taxon>
        <taxon>Hyphomicrobiales</taxon>
        <taxon>Rhizobiaceae</taxon>
        <taxon>Rhizobium/Agrobacterium group</taxon>
        <taxon>Pararhizobium</taxon>
    </lineage>
</organism>
<dbReference type="Pfam" id="PF17863">
    <property type="entry name" value="AAA_lid_2"/>
    <property type="match status" value="1"/>
</dbReference>
<dbReference type="PANTHER" id="PTHR43473:SF2">
    <property type="entry name" value="MAGNESIUM-CHELATASE SUBUNIT CHLD, CHLOROPLASTIC"/>
    <property type="match status" value="1"/>
</dbReference>
<reference evidence="3 4" key="1">
    <citation type="submission" date="2019-06" db="EMBL/GenBank/DDBJ databases">
        <authorList>
            <person name="Li M."/>
        </authorList>
    </citation>
    <scope>NUCLEOTIDE SEQUENCE [LARGE SCALE GENOMIC DNA]</scope>
    <source>
        <strain evidence="3 4">BGMRC6574</strain>
    </source>
</reference>
<dbReference type="SUPFAM" id="SSF52540">
    <property type="entry name" value="P-loop containing nucleoside triphosphate hydrolases"/>
    <property type="match status" value="1"/>
</dbReference>
<dbReference type="Pfam" id="PF13519">
    <property type="entry name" value="VWA_2"/>
    <property type="match status" value="1"/>
</dbReference>
<comment type="caution">
    <text evidence="3">The sequence shown here is derived from an EMBL/GenBank/DDBJ whole genome shotgun (WGS) entry which is preliminary data.</text>
</comment>
<dbReference type="OrthoDB" id="9775079at2"/>
<dbReference type="PANTHER" id="PTHR43473">
    <property type="entry name" value="MAGNESIUM-CHELATASE SUBUNIT CHLD, CHLOROPLASTIC"/>
    <property type="match status" value="1"/>
</dbReference>
<dbReference type="InterPro" id="IPR002035">
    <property type="entry name" value="VWF_A"/>
</dbReference>
<feature type="region of interest" description="Disordered" evidence="1">
    <location>
        <begin position="334"/>
        <end position="372"/>
    </location>
</feature>